<feature type="region of interest" description="Disordered" evidence="1">
    <location>
        <begin position="1"/>
        <end position="26"/>
    </location>
</feature>
<protein>
    <submittedName>
        <fullName evidence="2">Uncharacterized protein</fullName>
    </submittedName>
</protein>
<reference evidence="2" key="1">
    <citation type="submission" date="2021-06" db="EMBL/GenBank/DDBJ databases">
        <title>Comparative genomics, transcriptomics and evolutionary studies reveal genomic signatures of adaptation to plant cell wall in hemibiotrophic fungi.</title>
        <authorList>
            <consortium name="DOE Joint Genome Institute"/>
            <person name="Baroncelli R."/>
            <person name="Diaz J.F."/>
            <person name="Benocci T."/>
            <person name="Peng M."/>
            <person name="Battaglia E."/>
            <person name="Haridas S."/>
            <person name="Andreopoulos W."/>
            <person name="Labutti K."/>
            <person name="Pangilinan J."/>
            <person name="Floch G.L."/>
            <person name="Makela M.R."/>
            <person name="Henrissat B."/>
            <person name="Grigoriev I.V."/>
            <person name="Crouch J.A."/>
            <person name="De Vries R.P."/>
            <person name="Sukno S.A."/>
            <person name="Thon M.R."/>
        </authorList>
    </citation>
    <scope>NUCLEOTIDE SEQUENCE</scope>
    <source>
        <strain evidence="2">CBS 102054</strain>
    </source>
</reference>
<proteinExistence type="predicted"/>
<dbReference type="EMBL" id="JAHMHQ010000019">
    <property type="protein sequence ID" value="KAK1625569.1"/>
    <property type="molecule type" value="Genomic_DNA"/>
</dbReference>
<evidence type="ECO:0000256" key="1">
    <source>
        <dbReference type="SAM" id="MobiDB-lite"/>
    </source>
</evidence>
<evidence type="ECO:0000313" key="3">
    <source>
        <dbReference type="Proteomes" id="UP001243989"/>
    </source>
</evidence>
<keyword evidence="3" id="KW-1185">Reference proteome</keyword>
<dbReference type="RefSeq" id="XP_060441564.1">
    <property type="nucleotide sequence ID" value="XM_060591009.1"/>
</dbReference>
<dbReference type="AlphaFoldDB" id="A0AAI9ZLP1"/>
<comment type="caution">
    <text evidence="2">The sequence shown here is derived from an EMBL/GenBank/DDBJ whole genome shotgun (WGS) entry which is preliminary data.</text>
</comment>
<organism evidence="2 3">
    <name type="scientific">Colletotrichum phormii</name>
    <dbReference type="NCBI Taxonomy" id="359342"/>
    <lineage>
        <taxon>Eukaryota</taxon>
        <taxon>Fungi</taxon>
        <taxon>Dikarya</taxon>
        <taxon>Ascomycota</taxon>
        <taxon>Pezizomycotina</taxon>
        <taxon>Sordariomycetes</taxon>
        <taxon>Hypocreomycetidae</taxon>
        <taxon>Glomerellales</taxon>
        <taxon>Glomerellaceae</taxon>
        <taxon>Colletotrichum</taxon>
        <taxon>Colletotrichum acutatum species complex</taxon>
    </lineage>
</organism>
<dbReference type="Proteomes" id="UP001243989">
    <property type="component" value="Unassembled WGS sequence"/>
</dbReference>
<dbReference type="GeneID" id="85475871"/>
<name>A0AAI9ZLP1_9PEZI</name>
<sequence length="69" mass="7721">MYSKNGGIGDTRDSRENYMYDPSSNINIPHHRGSTLLCFAPLRPSQCQTSQTHNCHSTGDYLKCLVACK</sequence>
<gene>
    <name evidence="2" type="ORF">BDP81DRAFT_434977</name>
</gene>
<evidence type="ECO:0000313" key="2">
    <source>
        <dbReference type="EMBL" id="KAK1625569.1"/>
    </source>
</evidence>
<accession>A0AAI9ZLP1</accession>